<proteinExistence type="predicted"/>
<reference evidence="1 2" key="1">
    <citation type="submission" date="2018-03" db="EMBL/GenBank/DDBJ databases">
        <title>Comparative analysis of microorganisms from saline springs in Andes Mountain Range, Colombia.</title>
        <authorList>
            <person name="Rubin E."/>
        </authorList>
    </citation>
    <scope>NUCLEOTIDE SEQUENCE [LARGE SCALE GENOMIC DNA]</scope>
    <source>
        <strain evidence="1 2">CG 35</strain>
    </source>
</reference>
<protein>
    <submittedName>
        <fullName evidence="1">Uncharacterized protein</fullName>
    </submittedName>
</protein>
<dbReference type="EMBL" id="PVTY01000009">
    <property type="protein sequence ID" value="PRZ15143.1"/>
    <property type="molecule type" value="Genomic_DNA"/>
</dbReference>
<organism evidence="1 2">
    <name type="scientific">Nesterenkonia sandarakina</name>
    <dbReference type="NCBI Taxonomy" id="272918"/>
    <lineage>
        <taxon>Bacteria</taxon>
        <taxon>Bacillati</taxon>
        <taxon>Actinomycetota</taxon>
        <taxon>Actinomycetes</taxon>
        <taxon>Micrococcales</taxon>
        <taxon>Micrococcaceae</taxon>
        <taxon>Nesterenkonia</taxon>
    </lineage>
</organism>
<sequence>MTGDLRSRNLDLMMAHTMHQRSLCPQCGYPKAVCRSEERFEAQREVCHASAVVEAQRAEAQKNDAPDYGVIYLPAYAGAGKGEESPVKPPPGMFG</sequence>
<name>A0A2T0YJ50_9MICC</name>
<dbReference type="Proteomes" id="UP000238217">
    <property type="component" value="Unassembled WGS sequence"/>
</dbReference>
<dbReference type="RefSeq" id="WP_106123066.1">
    <property type="nucleotide sequence ID" value="NZ_PVTY01000009.1"/>
</dbReference>
<evidence type="ECO:0000313" key="1">
    <source>
        <dbReference type="EMBL" id="PRZ15143.1"/>
    </source>
</evidence>
<comment type="caution">
    <text evidence="1">The sequence shown here is derived from an EMBL/GenBank/DDBJ whole genome shotgun (WGS) entry which is preliminary data.</text>
</comment>
<keyword evidence="2" id="KW-1185">Reference proteome</keyword>
<gene>
    <name evidence="1" type="ORF">BCL67_10964</name>
</gene>
<dbReference type="OrthoDB" id="5196117at2"/>
<accession>A0A2T0YJ50</accession>
<evidence type="ECO:0000313" key="2">
    <source>
        <dbReference type="Proteomes" id="UP000238217"/>
    </source>
</evidence>
<dbReference type="AlphaFoldDB" id="A0A2T0YJ50"/>